<dbReference type="UniPathway" id="UPA00886"/>
<proteinExistence type="inferred from homology"/>
<dbReference type="AlphaFoldDB" id="A0A1S2Z8U5"/>
<evidence type="ECO:0000256" key="10">
    <source>
        <dbReference type="PROSITE-ProRule" id="PRU00452"/>
    </source>
</evidence>
<dbReference type="PROSITE" id="PS51044">
    <property type="entry name" value="ZF_SP_RING"/>
    <property type="match status" value="1"/>
</dbReference>
<dbReference type="PaxDb" id="3827-XP_004517129.1"/>
<dbReference type="InterPro" id="IPR026846">
    <property type="entry name" value="Nse2(Mms21)"/>
</dbReference>
<accession>A0A1S2Z8U5</accession>
<dbReference type="OrthoDB" id="26899at2759"/>
<dbReference type="Pfam" id="PF11789">
    <property type="entry name" value="zf-Nse"/>
    <property type="match status" value="1"/>
</dbReference>
<evidence type="ECO:0000256" key="3">
    <source>
        <dbReference type="ARBA" id="ARBA00008212"/>
    </source>
</evidence>
<evidence type="ECO:0000313" key="12">
    <source>
        <dbReference type="Proteomes" id="UP000087171"/>
    </source>
</evidence>
<dbReference type="GO" id="GO:0000724">
    <property type="term" value="P:double-strand break repair via homologous recombination"/>
    <property type="evidence" value="ECO:0007669"/>
    <property type="project" value="InterPro"/>
</dbReference>
<keyword evidence="5" id="KW-0479">Metal-binding</keyword>
<protein>
    <submittedName>
        <fullName evidence="13">E3 SUMO-protein ligase MMS21</fullName>
    </submittedName>
</protein>
<evidence type="ECO:0000256" key="4">
    <source>
        <dbReference type="ARBA" id="ARBA00022679"/>
    </source>
</evidence>
<dbReference type="PANTHER" id="PTHR21330">
    <property type="entry name" value="E3 SUMO-PROTEIN LIGASE NSE2"/>
    <property type="match status" value="1"/>
</dbReference>
<keyword evidence="8" id="KW-0862">Zinc</keyword>
<keyword evidence="4" id="KW-0808">Transferase</keyword>
<dbReference type="RefSeq" id="XP_004517129.1">
    <property type="nucleotide sequence ID" value="XM_004517072.3"/>
</dbReference>
<evidence type="ECO:0000256" key="9">
    <source>
        <dbReference type="ARBA" id="ARBA00023242"/>
    </source>
</evidence>
<dbReference type="eggNOG" id="KOG2979">
    <property type="taxonomic scope" value="Eukaryota"/>
</dbReference>
<comment type="similarity">
    <text evidence="3">Belongs to the NSE2 family.</text>
</comment>
<dbReference type="CDD" id="cd16651">
    <property type="entry name" value="SPL-RING_NSE2"/>
    <property type="match status" value="1"/>
</dbReference>
<gene>
    <name evidence="13" type="primary">LOC101512835</name>
</gene>
<feature type="domain" description="SP-RING-type" evidence="11">
    <location>
        <begin position="140"/>
        <end position="235"/>
    </location>
</feature>
<keyword evidence="6 10" id="KW-0863">Zinc-finger</keyword>
<dbReference type="InterPro" id="IPR004181">
    <property type="entry name" value="Znf_MIZ"/>
</dbReference>
<evidence type="ECO:0000256" key="8">
    <source>
        <dbReference type="ARBA" id="ARBA00022833"/>
    </source>
</evidence>
<evidence type="ECO:0000256" key="2">
    <source>
        <dbReference type="ARBA" id="ARBA00004718"/>
    </source>
</evidence>
<keyword evidence="7" id="KW-0833">Ubl conjugation pathway</keyword>
<dbReference type="STRING" id="3827.A0A1S2Z8U5"/>
<dbReference type="GeneID" id="101512835"/>
<keyword evidence="13" id="KW-0436">Ligase</keyword>
<evidence type="ECO:0000259" key="11">
    <source>
        <dbReference type="PROSITE" id="PS51044"/>
    </source>
</evidence>
<dbReference type="GO" id="GO:0016874">
    <property type="term" value="F:ligase activity"/>
    <property type="evidence" value="ECO:0007669"/>
    <property type="project" value="UniProtKB-KW"/>
</dbReference>
<dbReference type="KEGG" id="cam:101512835"/>
<dbReference type="GO" id="GO:0016925">
    <property type="term" value="P:protein sumoylation"/>
    <property type="evidence" value="ECO:0007669"/>
    <property type="project" value="UniProtKB-UniPathway"/>
</dbReference>
<dbReference type="Gene3D" id="3.30.40.10">
    <property type="entry name" value="Zinc/RING finger domain, C3HC4 (zinc finger)"/>
    <property type="match status" value="1"/>
</dbReference>
<dbReference type="GO" id="GO:0061665">
    <property type="term" value="F:SUMO ligase activity"/>
    <property type="evidence" value="ECO:0007669"/>
    <property type="project" value="TreeGrafter"/>
</dbReference>
<dbReference type="GO" id="GO:0008270">
    <property type="term" value="F:zinc ion binding"/>
    <property type="evidence" value="ECO:0007669"/>
    <property type="project" value="UniProtKB-KW"/>
</dbReference>
<keyword evidence="9" id="KW-0539">Nucleus</keyword>
<keyword evidence="12" id="KW-1185">Reference proteome</keyword>
<sequence length="245" mass="27604">MASTSHGGASGRIKNATSTFATDIQPLIADIRTIVGVMKGIAVQLEKDNLSDKVKEMEDAVVELVSLSELNVHLSSAAQAFGNRYQPGEQLTDFHKVFEDEVLQFKANRNSDVQRHPLVRQFKEAVWKVHHEGQPMPGEEQEDIVMTSTQSNILNFKCPLSGKPITELEEPVRSMQCRHIYEKNVIMQYIKSKHSRTQCPIPGCPKVLDPNALVQDASLLIEIDEMRKMNNKETNVEDFTMLDED</sequence>
<reference evidence="13" key="1">
    <citation type="submission" date="2025-08" db="UniProtKB">
        <authorList>
            <consortium name="RefSeq"/>
        </authorList>
    </citation>
    <scope>IDENTIFICATION</scope>
    <source>
        <tissue evidence="13">Etiolated seedlings</tissue>
    </source>
</reference>
<dbReference type="Proteomes" id="UP000087171">
    <property type="component" value="Unplaced"/>
</dbReference>
<evidence type="ECO:0000256" key="6">
    <source>
        <dbReference type="ARBA" id="ARBA00022771"/>
    </source>
</evidence>
<evidence type="ECO:0000256" key="5">
    <source>
        <dbReference type="ARBA" id="ARBA00022723"/>
    </source>
</evidence>
<evidence type="ECO:0000256" key="1">
    <source>
        <dbReference type="ARBA" id="ARBA00004123"/>
    </source>
</evidence>
<dbReference type="PANTHER" id="PTHR21330:SF1">
    <property type="entry name" value="E3 SUMO-PROTEIN LIGASE NSE2"/>
    <property type="match status" value="1"/>
</dbReference>
<comment type="pathway">
    <text evidence="2">Protein modification; protein sumoylation.</text>
</comment>
<comment type="subcellular location">
    <subcellularLocation>
        <location evidence="1">Nucleus</location>
    </subcellularLocation>
</comment>
<dbReference type="InterPro" id="IPR013083">
    <property type="entry name" value="Znf_RING/FYVE/PHD"/>
</dbReference>
<dbReference type="SUPFAM" id="SSF57850">
    <property type="entry name" value="RING/U-box"/>
    <property type="match status" value="1"/>
</dbReference>
<dbReference type="GO" id="GO:0030915">
    <property type="term" value="C:Smc5-Smc6 complex"/>
    <property type="evidence" value="ECO:0007669"/>
    <property type="project" value="InterPro"/>
</dbReference>
<organism evidence="12 13">
    <name type="scientific">Cicer arietinum</name>
    <name type="common">Chickpea</name>
    <name type="synonym">Garbanzo</name>
    <dbReference type="NCBI Taxonomy" id="3827"/>
    <lineage>
        <taxon>Eukaryota</taxon>
        <taxon>Viridiplantae</taxon>
        <taxon>Streptophyta</taxon>
        <taxon>Embryophyta</taxon>
        <taxon>Tracheophyta</taxon>
        <taxon>Spermatophyta</taxon>
        <taxon>Magnoliopsida</taxon>
        <taxon>eudicotyledons</taxon>
        <taxon>Gunneridae</taxon>
        <taxon>Pentapetalae</taxon>
        <taxon>rosids</taxon>
        <taxon>fabids</taxon>
        <taxon>Fabales</taxon>
        <taxon>Fabaceae</taxon>
        <taxon>Papilionoideae</taxon>
        <taxon>50 kb inversion clade</taxon>
        <taxon>NPAAA clade</taxon>
        <taxon>Hologalegina</taxon>
        <taxon>IRL clade</taxon>
        <taxon>Cicereae</taxon>
        <taxon>Cicer</taxon>
    </lineage>
</organism>
<name>A0A1S2Z8U5_CICAR</name>
<evidence type="ECO:0000313" key="13">
    <source>
        <dbReference type="RefSeq" id="XP_004517129.1"/>
    </source>
</evidence>
<evidence type="ECO:0000256" key="7">
    <source>
        <dbReference type="ARBA" id="ARBA00022786"/>
    </source>
</evidence>
<dbReference type="GO" id="GO:0005634">
    <property type="term" value="C:nucleus"/>
    <property type="evidence" value="ECO:0007669"/>
    <property type="project" value="UniProtKB-SubCell"/>
</dbReference>